<feature type="domain" description="HNH nuclease" evidence="1">
    <location>
        <begin position="320"/>
        <end position="372"/>
    </location>
</feature>
<evidence type="ECO:0000313" key="2">
    <source>
        <dbReference type="EMBL" id="VEG50007.1"/>
    </source>
</evidence>
<dbReference type="CDD" id="cd00085">
    <property type="entry name" value="HNHc"/>
    <property type="match status" value="1"/>
</dbReference>
<proteinExistence type="predicted"/>
<organism evidence="2 3">
    <name type="scientific">Mycolicibacterium chitae</name>
    <name type="common">Mycobacterium chitae</name>
    <dbReference type="NCBI Taxonomy" id="1792"/>
    <lineage>
        <taxon>Bacteria</taxon>
        <taxon>Bacillati</taxon>
        <taxon>Actinomycetota</taxon>
        <taxon>Actinomycetes</taxon>
        <taxon>Mycobacteriales</taxon>
        <taxon>Mycobacteriaceae</taxon>
        <taxon>Mycolicibacterium</taxon>
    </lineage>
</organism>
<dbReference type="EMBL" id="LR134355">
    <property type="protein sequence ID" value="VEG50007.1"/>
    <property type="molecule type" value="Genomic_DNA"/>
</dbReference>
<dbReference type="InterPro" id="IPR003615">
    <property type="entry name" value="HNH_nuc"/>
</dbReference>
<dbReference type="AlphaFoldDB" id="A0A3S4RVP3"/>
<keyword evidence="3" id="KW-1185">Reference proteome</keyword>
<dbReference type="Proteomes" id="UP000282551">
    <property type="component" value="Chromosome"/>
</dbReference>
<reference evidence="2 3" key="1">
    <citation type="submission" date="2018-12" db="EMBL/GenBank/DDBJ databases">
        <authorList>
            <consortium name="Pathogen Informatics"/>
        </authorList>
    </citation>
    <scope>NUCLEOTIDE SEQUENCE [LARGE SCALE GENOMIC DNA]</scope>
    <source>
        <strain evidence="2 3">NCTC10485</strain>
    </source>
</reference>
<gene>
    <name evidence="2" type="ORF">NCTC10485_04322</name>
</gene>
<evidence type="ECO:0000313" key="3">
    <source>
        <dbReference type="Proteomes" id="UP000282551"/>
    </source>
</evidence>
<dbReference type="SMART" id="SM00507">
    <property type="entry name" value="HNHc"/>
    <property type="match status" value="1"/>
</dbReference>
<accession>A0A3S4RVP3</accession>
<protein>
    <submittedName>
        <fullName evidence="2">Conserved 13e12 repeat-containing protein</fullName>
    </submittedName>
</protein>
<sequence length="487" mass="53746">MFEQAKVKPPTPATTALVDRIAAASRAEAQAAAERLVSIADLFEEREKSFGGCDDWVIDLFEAVAAEVAATLRIGLGLGTSYLRYAMAMRHRLPKVGARFEAGDIDFRLFQTIVFRTHLITDLDALDEVDAQIAARAPRWPAMSRRRLAGAIDKIVAKVDPDAVRRSKESIEDRYVKVQATDDGMAEVVGQVFDTTGKALDRRLDELAGTVCDGDPRTRDQRRADALDAMVAGADRLTCTCGSDTCPAWSNTRPAGNVVIHVVAEQGALDGTSQTPAVIPGSDALISAEVLRELAANAKLLPVIGPIDAPPEPRYSPSRALADFVRCRDLTCRAPGCDHPAANCDLDHTIPYERDGLTHASNLKALCRKHHLLKTFWGWRDEQLPDGTVIWTLPDGRRYVTMPGSALLFPTLCTPTGYLPEPGGSAEERCGNRTAMMPRRRRTRAQYRAAAIEAERRRNHERRTQRQRWNNWYFDLPSVPDGEPPPF</sequence>
<name>A0A3S4RVP3_MYCCI</name>
<dbReference type="OrthoDB" id="4775237at2"/>
<evidence type="ECO:0000259" key="1">
    <source>
        <dbReference type="SMART" id="SM00507"/>
    </source>
</evidence>
<dbReference type="Gene3D" id="1.10.30.50">
    <property type="match status" value="1"/>
</dbReference>
<dbReference type="InterPro" id="IPR003870">
    <property type="entry name" value="DUF222"/>
</dbReference>
<dbReference type="Pfam" id="PF02720">
    <property type="entry name" value="DUF222"/>
    <property type="match status" value="1"/>
</dbReference>
<dbReference type="RefSeq" id="WP_126335606.1">
    <property type="nucleotide sequence ID" value="NZ_AP022604.1"/>
</dbReference>